<dbReference type="SUPFAM" id="SSF52540">
    <property type="entry name" value="P-loop containing nucleoside triphosphate hydrolases"/>
    <property type="match status" value="1"/>
</dbReference>
<dbReference type="CDD" id="cd02042">
    <property type="entry name" value="ParAB_family"/>
    <property type="match status" value="1"/>
</dbReference>
<dbReference type="Pfam" id="PF01656">
    <property type="entry name" value="CbiA"/>
    <property type="match status" value="1"/>
</dbReference>
<dbReference type="STRING" id="1292034.OR37_03587"/>
<dbReference type="InterPro" id="IPR050678">
    <property type="entry name" value="DNA_Partitioning_ATPase"/>
</dbReference>
<dbReference type="RefSeq" id="WP_004622988.1">
    <property type="nucleotide sequence ID" value="NZ_APMP01000030.1"/>
</dbReference>
<proteinExistence type="predicted"/>
<dbReference type="PIRSF" id="PIRSF009320">
    <property type="entry name" value="Nuc_binding_HP_1000"/>
    <property type="match status" value="1"/>
</dbReference>
<dbReference type="Gene3D" id="3.40.50.300">
    <property type="entry name" value="P-loop containing nucleotide triphosphate hydrolases"/>
    <property type="match status" value="1"/>
</dbReference>
<accession>R0CVL6</accession>
<dbReference type="PANTHER" id="PTHR13696">
    <property type="entry name" value="P-LOOP CONTAINING NUCLEOSIDE TRIPHOSPHATE HYDROLASE"/>
    <property type="match status" value="1"/>
</dbReference>
<name>R0CVL6_CAUVI</name>
<sequence length="225" mass="23706">MKTLAVISRKGGAGKTTLSVNLAITAHLAGLKTMLADIDPQRSASDVLRARNGDGPALAEITAGKLFSAKVQAQQAGLDLMVIDTPAAPETDGLQAVNSADLCVLVCRPTFLDIASAVRSAEAVRRLGRKGVIVLSQAPPRRNNAEPSVVLKAAEALRFTGMPLATVGIRARAAFQQSIAHGRSVCEWEPGSPAAEEITRLWDQIAPMLMGREVVPDLTAQAVQR</sequence>
<protein>
    <submittedName>
        <fullName evidence="2">ATPase involved in chromosome partitioning</fullName>
    </submittedName>
</protein>
<reference evidence="2 3" key="1">
    <citation type="journal article" date="2013" name="Genome Announc.">
        <title>Draft Genome Sequence for Caulobacter sp. Strain OR37, a Bacterium Tolerant to Heavy Metals.</title>
        <authorList>
            <person name="Utturkar S.M."/>
            <person name="Bollmann A."/>
            <person name="Brzoska R.M."/>
            <person name="Klingeman D.M."/>
            <person name="Epstein S.E."/>
            <person name="Palumbo A.V."/>
            <person name="Brown S.D."/>
        </authorList>
    </citation>
    <scope>NUCLEOTIDE SEQUENCE [LARGE SCALE GENOMIC DNA]</scope>
    <source>
        <strain evidence="2 3">OR37</strain>
    </source>
</reference>
<dbReference type="Proteomes" id="UP000013063">
    <property type="component" value="Unassembled WGS sequence"/>
</dbReference>
<dbReference type="PATRIC" id="fig|1292034.3.peg.3558"/>
<evidence type="ECO:0000313" key="3">
    <source>
        <dbReference type="Proteomes" id="UP000013063"/>
    </source>
</evidence>
<organism evidence="2 3">
    <name type="scientific">Caulobacter vibrioides OR37</name>
    <dbReference type="NCBI Taxonomy" id="1292034"/>
    <lineage>
        <taxon>Bacteria</taxon>
        <taxon>Pseudomonadati</taxon>
        <taxon>Pseudomonadota</taxon>
        <taxon>Alphaproteobacteria</taxon>
        <taxon>Caulobacterales</taxon>
        <taxon>Caulobacteraceae</taxon>
        <taxon>Caulobacter</taxon>
    </lineage>
</organism>
<dbReference type="InterPro" id="IPR002586">
    <property type="entry name" value="CobQ/CobB/MinD/ParA_Nub-bd_dom"/>
</dbReference>
<feature type="domain" description="CobQ/CobB/MinD/ParA nucleotide binding" evidence="1">
    <location>
        <begin position="4"/>
        <end position="183"/>
    </location>
</feature>
<dbReference type="PANTHER" id="PTHR13696:SF99">
    <property type="entry name" value="COBYRINIC ACID AC-DIAMIDE SYNTHASE"/>
    <property type="match status" value="1"/>
</dbReference>
<dbReference type="AlphaFoldDB" id="R0CVL6"/>
<dbReference type="EMBL" id="APMP01000030">
    <property type="protein sequence ID" value="ENZ80561.1"/>
    <property type="molecule type" value="Genomic_DNA"/>
</dbReference>
<gene>
    <name evidence="2" type="ORF">OR37_03587</name>
</gene>
<dbReference type="InterPro" id="IPR027417">
    <property type="entry name" value="P-loop_NTPase"/>
</dbReference>
<comment type="caution">
    <text evidence="2">The sequence shown here is derived from an EMBL/GenBank/DDBJ whole genome shotgun (WGS) entry which is preliminary data.</text>
</comment>
<evidence type="ECO:0000313" key="2">
    <source>
        <dbReference type="EMBL" id="ENZ80561.1"/>
    </source>
</evidence>
<keyword evidence="3" id="KW-1185">Reference proteome</keyword>
<dbReference type="eggNOG" id="COG1192">
    <property type="taxonomic scope" value="Bacteria"/>
</dbReference>
<evidence type="ECO:0000259" key="1">
    <source>
        <dbReference type="Pfam" id="PF01656"/>
    </source>
</evidence>
<dbReference type="OrthoDB" id="9804460at2"/>